<gene>
    <name evidence="4" type="ORF">SAMN02745752_02271</name>
</gene>
<keyword evidence="1 2" id="KW-0238">DNA-binding</keyword>
<dbReference type="PROSITE" id="PS50977">
    <property type="entry name" value="HTH_TETR_2"/>
    <property type="match status" value="1"/>
</dbReference>
<reference evidence="4 5" key="1">
    <citation type="submission" date="2016-11" db="EMBL/GenBank/DDBJ databases">
        <authorList>
            <person name="Jaros S."/>
            <person name="Januszkiewicz K."/>
            <person name="Wedrychowicz H."/>
        </authorList>
    </citation>
    <scope>NUCLEOTIDE SEQUENCE [LARGE SCALE GENOMIC DNA]</scope>
    <source>
        <strain evidence="4 5">DSM 21637</strain>
    </source>
</reference>
<dbReference type="Gene3D" id="1.10.10.60">
    <property type="entry name" value="Homeodomain-like"/>
    <property type="match status" value="1"/>
</dbReference>
<dbReference type="InterPro" id="IPR050109">
    <property type="entry name" value="HTH-type_TetR-like_transc_reg"/>
</dbReference>
<organism evidence="4 5">
    <name type="scientific">Marinospirillum alkaliphilum DSM 21637</name>
    <dbReference type="NCBI Taxonomy" id="1122209"/>
    <lineage>
        <taxon>Bacteria</taxon>
        <taxon>Pseudomonadati</taxon>
        <taxon>Pseudomonadota</taxon>
        <taxon>Gammaproteobacteria</taxon>
        <taxon>Oceanospirillales</taxon>
        <taxon>Oceanospirillaceae</taxon>
        <taxon>Marinospirillum</taxon>
    </lineage>
</organism>
<evidence type="ECO:0000259" key="3">
    <source>
        <dbReference type="PROSITE" id="PS50977"/>
    </source>
</evidence>
<evidence type="ECO:0000256" key="2">
    <source>
        <dbReference type="PROSITE-ProRule" id="PRU00335"/>
    </source>
</evidence>
<dbReference type="SUPFAM" id="SSF48498">
    <property type="entry name" value="Tetracyclin repressor-like, C-terminal domain"/>
    <property type="match status" value="1"/>
</dbReference>
<dbReference type="PRINTS" id="PR00455">
    <property type="entry name" value="HTHTETR"/>
</dbReference>
<sequence length="210" mass="23869">MAKRQKIREDNLQLILSAAEEEFGLHGYKGTAIQNIADRAGLPKANIVYYFASKENLYKAVLNKIISAWNDVFEKATAEDDPAAVLDALIRRKVQQSIDNPRASRIFAMEIIQGAPHHKDYLRKELRQWVRERAAVIETWITQGRMRAVDPVHLIFMIWSTTQHYADFEAQVLTVMNRAEYEPEDVQAIADTLSGIILRGCGLEPPAHKA</sequence>
<evidence type="ECO:0000313" key="4">
    <source>
        <dbReference type="EMBL" id="SFX61859.1"/>
    </source>
</evidence>
<evidence type="ECO:0000256" key="1">
    <source>
        <dbReference type="ARBA" id="ARBA00023125"/>
    </source>
</evidence>
<protein>
    <submittedName>
        <fullName evidence="4">Transcriptional regulator, TetR family</fullName>
    </submittedName>
</protein>
<dbReference type="Proteomes" id="UP000182350">
    <property type="component" value="Unassembled WGS sequence"/>
</dbReference>
<dbReference type="PANTHER" id="PTHR30328:SF54">
    <property type="entry name" value="HTH-TYPE TRANSCRIPTIONAL REPRESSOR SCO4008"/>
    <property type="match status" value="1"/>
</dbReference>
<dbReference type="InterPro" id="IPR036271">
    <property type="entry name" value="Tet_transcr_reg_TetR-rel_C_sf"/>
</dbReference>
<dbReference type="InterPro" id="IPR013573">
    <property type="entry name" value="Tscrpt_reg_YcdC_C"/>
</dbReference>
<evidence type="ECO:0000313" key="5">
    <source>
        <dbReference type="Proteomes" id="UP000182350"/>
    </source>
</evidence>
<dbReference type="GO" id="GO:0003677">
    <property type="term" value="F:DNA binding"/>
    <property type="evidence" value="ECO:0007669"/>
    <property type="project" value="UniProtKB-UniRule"/>
</dbReference>
<dbReference type="Pfam" id="PF08362">
    <property type="entry name" value="TetR_C_3"/>
    <property type="match status" value="1"/>
</dbReference>
<dbReference type="PANTHER" id="PTHR30328">
    <property type="entry name" value="TRANSCRIPTIONAL REPRESSOR"/>
    <property type="match status" value="1"/>
</dbReference>
<dbReference type="AlphaFoldDB" id="A0A1K1YK98"/>
<dbReference type="SUPFAM" id="SSF46689">
    <property type="entry name" value="Homeodomain-like"/>
    <property type="match status" value="1"/>
</dbReference>
<dbReference type="InterPro" id="IPR009057">
    <property type="entry name" value="Homeodomain-like_sf"/>
</dbReference>
<dbReference type="InterPro" id="IPR001647">
    <property type="entry name" value="HTH_TetR"/>
</dbReference>
<keyword evidence="5" id="KW-1185">Reference proteome</keyword>
<proteinExistence type="predicted"/>
<feature type="DNA-binding region" description="H-T-H motif" evidence="2">
    <location>
        <begin position="32"/>
        <end position="51"/>
    </location>
</feature>
<dbReference type="Gene3D" id="1.10.357.10">
    <property type="entry name" value="Tetracycline Repressor, domain 2"/>
    <property type="match status" value="1"/>
</dbReference>
<dbReference type="Pfam" id="PF00440">
    <property type="entry name" value="TetR_N"/>
    <property type="match status" value="1"/>
</dbReference>
<accession>A0A1K1YK98</accession>
<dbReference type="STRING" id="1122209.SAMN02745752_02271"/>
<name>A0A1K1YK98_9GAMM</name>
<dbReference type="OrthoDB" id="6860332at2"/>
<dbReference type="RefSeq" id="WP_072326586.1">
    <property type="nucleotide sequence ID" value="NZ_FPJW01000008.1"/>
</dbReference>
<feature type="domain" description="HTH tetR-type" evidence="3">
    <location>
        <begin position="9"/>
        <end position="69"/>
    </location>
</feature>
<dbReference type="GO" id="GO:0045892">
    <property type="term" value="P:negative regulation of DNA-templated transcription"/>
    <property type="evidence" value="ECO:0007669"/>
    <property type="project" value="InterPro"/>
</dbReference>
<dbReference type="EMBL" id="FPJW01000008">
    <property type="protein sequence ID" value="SFX61859.1"/>
    <property type="molecule type" value="Genomic_DNA"/>
</dbReference>